<keyword evidence="3" id="KW-1185">Reference proteome</keyword>
<gene>
    <name evidence="2" type="ORF">F4554_003833</name>
</gene>
<dbReference type="AlphaFoldDB" id="A0A852ZGA2"/>
<name>A0A852ZGA2_9ACTN</name>
<reference evidence="2 3" key="1">
    <citation type="submission" date="2020-07" db="EMBL/GenBank/DDBJ databases">
        <title>Sequencing the genomes of 1000 actinobacteria strains.</title>
        <authorList>
            <person name="Klenk H.-P."/>
        </authorList>
    </citation>
    <scope>NUCLEOTIDE SEQUENCE [LARGE SCALE GENOMIC DNA]</scope>
    <source>
        <strain evidence="2 3">DSM 18448</strain>
    </source>
</reference>
<feature type="compositionally biased region" description="Polar residues" evidence="1">
    <location>
        <begin position="27"/>
        <end position="36"/>
    </location>
</feature>
<dbReference type="RefSeq" id="WP_272955891.1">
    <property type="nucleotide sequence ID" value="NZ_BAAARR010000023.1"/>
</dbReference>
<comment type="caution">
    <text evidence="2">The sequence shown here is derived from an EMBL/GenBank/DDBJ whole genome shotgun (WGS) entry which is preliminary data.</text>
</comment>
<sequence length="42" mass="4464">MPEGPELVDLFTDSDGMYGQARHRPGTSRSATSTGCGPTHSR</sequence>
<organism evidence="2 3">
    <name type="scientific">Actinopolymorpha rutila</name>
    <dbReference type="NCBI Taxonomy" id="446787"/>
    <lineage>
        <taxon>Bacteria</taxon>
        <taxon>Bacillati</taxon>
        <taxon>Actinomycetota</taxon>
        <taxon>Actinomycetes</taxon>
        <taxon>Propionibacteriales</taxon>
        <taxon>Actinopolymorphaceae</taxon>
        <taxon>Actinopolymorpha</taxon>
    </lineage>
</organism>
<protein>
    <submittedName>
        <fullName evidence="2">Uncharacterized protein</fullName>
    </submittedName>
</protein>
<dbReference type="EMBL" id="JACBZH010000001">
    <property type="protein sequence ID" value="NYH91195.1"/>
    <property type="molecule type" value="Genomic_DNA"/>
</dbReference>
<evidence type="ECO:0000313" key="3">
    <source>
        <dbReference type="Proteomes" id="UP000579605"/>
    </source>
</evidence>
<feature type="region of interest" description="Disordered" evidence="1">
    <location>
        <begin position="1"/>
        <end position="42"/>
    </location>
</feature>
<evidence type="ECO:0000313" key="2">
    <source>
        <dbReference type="EMBL" id="NYH91195.1"/>
    </source>
</evidence>
<dbReference type="Proteomes" id="UP000579605">
    <property type="component" value="Unassembled WGS sequence"/>
</dbReference>
<proteinExistence type="predicted"/>
<accession>A0A852ZGA2</accession>
<evidence type="ECO:0000256" key="1">
    <source>
        <dbReference type="SAM" id="MobiDB-lite"/>
    </source>
</evidence>